<dbReference type="AlphaFoldDB" id="A0A1E3BA62"/>
<proteinExistence type="predicted"/>
<accession>A0A1E3BA62</accession>
<keyword evidence="2" id="KW-1185">Reference proteome</keyword>
<sequence length="264" mass="30139">MRTASQLDRLEAGLCEYPKHRFTVTETALKSDWIRIHLITIGGKTYIHNLTDQVDGLPHVSTSSSWNDLESIYMPLLLAYRRAFVTLGSLLGYRRTRPVLSIDHRLKGCKYLAVKSDELGIIDIAFSETKGEPNWILNNHTVSTSYISKIRYANIQNLIMVSDSWKCRAIVPSKRHGAEPYFHEAPYPSNSDWVDARFRMKSRLHDGDFTDPAAYFVKAKYIPFAGMTQISFTVHASRLGIEGDLVGKIYQQYSYIYRGCCAWA</sequence>
<gene>
    <name evidence="1" type="ORF">SI65_06971</name>
</gene>
<comment type="caution">
    <text evidence="1">The sequence shown here is derived from an EMBL/GenBank/DDBJ whole genome shotgun (WGS) entry which is preliminary data.</text>
</comment>
<name>A0A1E3BA62_ASPCR</name>
<dbReference type="VEuPathDB" id="FungiDB:SI65_06971"/>
<reference evidence="1 2" key="1">
    <citation type="journal article" date="2016" name="BMC Genomics">
        <title>Comparative genomic and transcriptomic analyses of the Fuzhuan brick tea-fermentation fungus Aspergillus cristatus.</title>
        <authorList>
            <person name="Ge Y."/>
            <person name="Wang Y."/>
            <person name="Liu Y."/>
            <person name="Tan Y."/>
            <person name="Ren X."/>
            <person name="Zhang X."/>
            <person name="Hyde K.D."/>
            <person name="Liu Y."/>
            <person name="Liu Z."/>
        </authorList>
    </citation>
    <scope>NUCLEOTIDE SEQUENCE [LARGE SCALE GENOMIC DNA]</scope>
    <source>
        <strain evidence="1 2">GZAAS20.1005</strain>
    </source>
</reference>
<dbReference type="EMBL" id="JXNT01000008">
    <property type="protein sequence ID" value="ODM17296.1"/>
    <property type="molecule type" value="Genomic_DNA"/>
</dbReference>
<dbReference type="Proteomes" id="UP000094569">
    <property type="component" value="Unassembled WGS sequence"/>
</dbReference>
<organism evidence="1 2">
    <name type="scientific">Aspergillus cristatus</name>
    <name type="common">Chinese Fuzhuan brick tea-fermentation fungus</name>
    <name type="synonym">Eurotium cristatum</name>
    <dbReference type="NCBI Taxonomy" id="573508"/>
    <lineage>
        <taxon>Eukaryota</taxon>
        <taxon>Fungi</taxon>
        <taxon>Dikarya</taxon>
        <taxon>Ascomycota</taxon>
        <taxon>Pezizomycotina</taxon>
        <taxon>Eurotiomycetes</taxon>
        <taxon>Eurotiomycetidae</taxon>
        <taxon>Eurotiales</taxon>
        <taxon>Aspergillaceae</taxon>
        <taxon>Aspergillus</taxon>
        <taxon>Aspergillus subgen. Aspergillus</taxon>
    </lineage>
</organism>
<protein>
    <submittedName>
        <fullName evidence="1">Uncharacterized protein</fullName>
    </submittedName>
</protein>
<dbReference type="OrthoDB" id="4200744at2759"/>
<evidence type="ECO:0000313" key="1">
    <source>
        <dbReference type="EMBL" id="ODM17296.1"/>
    </source>
</evidence>
<evidence type="ECO:0000313" key="2">
    <source>
        <dbReference type="Proteomes" id="UP000094569"/>
    </source>
</evidence>